<dbReference type="OrthoDB" id="1714508at2759"/>
<dbReference type="EMBL" id="HG994585">
    <property type="protein sequence ID" value="CAF2981497.1"/>
    <property type="molecule type" value="Genomic_DNA"/>
</dbReference>
<name>A0A0K2URR9_LEPSM</name>
<dbReference type="EMBL" id="HACA01023592">
    <property type="protein sequence ID" value="CDW40953.1"/>
    <property type="molecule type" value="Transcribed_RNA"/>
</dbReference>
<gene>
    <name evidence="3" type="primary">SAP30BP</name>
    <name evidence="2" type="ORF">LSAA_12027</name>
</gene>
<proteinExistence type="predicted"/>
<feature type="compositionally biased region" description="Polar residues" evidence="1">
    <location>
        <begin position="1"/>
        <end position="10"/>
    </location>
</feature>
<evidence type="ECO:0000313" key="4">
    <source>
        <dbReference type="Proteomes" id="UP000675881"/>
    </source>
</evidence>
<organism evidence="3">
    <name type="scientific">Lepeophtheirus salmonis</name>
    <name type="common">Salmon louse</name>
    <name type="synonym">Caligus salmonis</name>
    <dbReference type="NCBI Taxonomy" id="72036"/>
    <lineage>
        <taxon>Eukaryota</taxon>
        <taxon>Metazoa</taxon>
        <taxon>Ecdysozoa</taxon>
        <taxon>Arthropoda</taxon>
        <taxon>Crustacea</taxon>
        <taxon>Multicrustacea</taxon>
        <taxon>Hexanauplia</taxon>
        <taxon>Copepoda</taxon>
        <taxon>Siphonostomatoida</taxon>
        <taxon>Caligidae</taxon>
        <taxon>Lepeophtheirus</taxon>
    </lineage>
</organism>
<reference evidence="2" key="2">
    <citation type="submission" date="2021-02" db="EMBL/GenBank/DDBJ databases">
        <authorList>
            <person name="Bekaert M."/>
        </authorList>
    </citation>
    <scope>NUCLEOTIDE SEQUENCE</scope>
    <source>
        <strain evidence="2">IoA-00</strain>
    </source>
</reference>
<dbReference type="AlphaFoldDB" id="A0A0K2URR9"/>
<dbReference type="PANTHER" id="PTHR13464:SF0">
    <property type="entry name" value="SAP30-BINDING PROTEIN"/>
    <property type="match status" value="1"/>
</dbReference>
<feature type="compositionally biased region" description="Polar residues" evidence="1">
    <location>
        <begin position="34"/>
        <end position="46"/>
    </location>
</feature>
<dbReference type="InterPro" id="IPR012479">
    <property type="entry name" value="SAP30BP"/>
</dbReference>
<sequence length="314" mass="34925">MSLASLTANYTDSEDEDTDPPPPIEPLTTKETPGSESVSNKSTPTRKISKLVSYNDEDEDLDDEENGKMGMEGSVDEEKEGEGDEEDVCNPLEEDNVAPVPMDLESPQNDEEDKIEEEKNGGEQNSSGITVEAWTDGVQLPPEPLGECDPSLQEKITKLMMRKTQSGYDINSIIQQKKNFRNPSIYEKLIEYCEIDEHGTNLPKDLYDGHLFGKESYYEELAKVQKIEIERRDKIAKHKKETAEAIFKRQQREATEAAVAAAANVVKRKTKWNQVPTTTALPQIVRPAPILVSASATATQTAKTIPAFGALHKQ</sequence>
<keyword evidence="4" id="KW-1185">Reference proteome</keyword>
<evidence type="ECO:0000313" key="2">
    <source>
        <dbReference type="EMBL" id="CAF2981497.1"/>
    </source>
</evidence>
<feature type="compositionally biased region" description="Acidic residues" evidence="1">
    <location>
        <begin position="55"/>
        <end position="65"/>
    </location>
</feature>
<feature type="region of interest" description="Disordered" evidence="1">
    <location>
        <begin position="1"/>
        <end position="128"/>
    </location>
</feature>
<dbReference type="Proteomes" id="UP000675881">
    <property type="component" value="Chromosome 6"/>
</dbReference>
<dbReference type="GO" id="GO:0006355">
    <property type="term" value="P:regulation of DNA-templated transcription"/>
    <property type="evidence" value="ECO:0007669"/>
    <property type="project" value="InterPro"/>
</dbReference>
<reference evidence="3" key="1">
    <citation type="submission" date="2014-05" db="EMBL/GenBank/DDBJ databases">
        <authorList>
            <person name="Chronopoulou M."/>
        </authorList>
    </citation>
    <scope>NUCLEOTIDE SEQUENCE</scope>
    <source>
        <tissue evidence="3">Whole organism</tissue>
    </source>
</reference>
<dbReference type="Pfam" id="PF07818">
    <property type="entry name" value="HCNGP"/>
    <property type="match status" value="1"/>
</dbReference>
<dbReference type="PANTHER" id="PTHR13464">
    <property type="entry name" value="TRANSCRIPTIONAL REGULATOR PROTEIN HCNGP"/>
    <property type="match status" value="1"/>
</dbReference>
<accession>A0A0K2URR9</accession>
<evidence type="ECO:0000313" key="3">
    <source>
        <dbReference type="EMBL" id="CDW40953.1"/>
    </source>
</evidence>
<protein>
    <submittedName>
        <fullName evidence="3">SAP30 binding protein [Latimeria chalumnae]</fullName>
    </submittedName>
    <submittedName>
        <fullName evidence="2">SAP30-binding protein</fullName>
    </submittedName>
</protein>
<feature type="compositionally biased region" description="Acidic residues" evidence="1">
    <location>
        <begin position="74"/>
        <end position="96"/>
    </location>
</feature>
<dbReference type="GO" id="GO:0005634">
    <property type="term" value="C:nucleus"/>
    <property type="evidence" value="ECO:0007669"/>
    <property type="project" value="TreeGrafter"/>
</dbReference>
<evidence type="ECO:0000256" key="1">
    <source>
        <dbReference type="SAM" id="MobiDB-lite"/>
    </source>
</evidence>